<dbReference type="Proteomes" id="UP001380953">
    <property type="component" value="Unassembled WGS sequence"/>
</dbReference>
<comment type="caution">
    <text evidence="1">The sequence shown here is derived from an EMBL/GenBank/DDBJ whole genome shotgun (WGS) entry which is preliminary data.</text>
</comment>
<name>A0ACC6P7M0_9BACL</name>
<proteinExistence type="predicted"/>
<gene>
    <name evidence="1" type="ORF">WKI47_03230</name>
</gene>
<accession>A0ACC6P7M0</accession>
<dbReference type="EMBL" id="JBBKAR010000007">
    <property type="protein sequence ID" value="MEJ8302923.1"/>
    <property type="molecule type" value="Genomic_DNA"/>
</dbReference>
<keyword evidence="2" id="KW-1185">Reference proteome</keyword>
<protein>
    <submittedName>
        <fullName evidence="1">Zinc-ribbon domain-containing protein</fullName>
    </submittedName>
</protein>
<reference evidence="1" key="1">
    <citation type="submission" date="2024-03" db="EMBL/GenBank/DDBJ databases">
        <title>Whole genome sequecning of epiphytes from Marcgravia umbellata leaves.</title>
        <authorList>
            <person name="Kumar G."/>
            <person name="Savka M.A."/>
        </authorList>
    </citation>
    <scope>NUCLEOTIDE SEQUENCE</scope>
    <source>
        <strain evidence="1">RIT_BL5</strain>
    </source>
</reference>
<sequence length="321" mass="33694">MRCVQCGAELPEGSRFCSSCGAKQPGTPPESIVRELDTPIGTAPGWGANEANDRKQATPSNPAWPEARNIPQPPVAGVSETPGLRRSPESEEAAKAEHAPPPVSEPIAVRLTKPESEQGASGSPSGESGGLFGPGEAAPPQMRPVPPAGDATRFAPPSAPIAGQRPDMRHPQSSERPAAGRKSVVAWIIPPLLAICVAGVLIWQVGYERGVSAEAAGNQRSGVDAALGGNYEIAESKLGEALNRRPDDPGIRSDLESVQTIRRLDAQLTEVQRMLSSADASAAATKLTEVGQELSSLKGGAYNRLRARFDKLRNQVEEESA</sequence>
<organism evidence="1 2">
    <name type="scientific">Saccharibacillus sacchari</name>
    <dbReference type="NCBI Taxonomy" id="456493"/>
    <lineage>
        <taxon>Bacteria</taxon>
        <taxon>Bacillati</taxon>
        <taxon>Bacillota</taxon>
        <taxon>Bacilli</taxon>
        <taxon>Bacillales</taxon>
        <taxon>Paenibacillaceae</taxon>
        <taxon>Saccharibacillus</taxon>
    </lineage>
</organism>
<evidence type="ECO:0000313" key="1">
    <source>
        <dbReference type="EMBL" id="MEJ8302923.1"/>
    </source>
</evidence>
<evidence type="ECO:0000313" key="2">
    <source>
        <dbReference type="Proteomes" id="UP001380953"/>
    </source>
</evidence>